<evidence type="ECO:0000256" key="1">
    <source>
        <dbReference type="ARBA" id="ARBA00023002"/>
    </source>
</evidence>
<dbReference type="EMBL" id="CAMAPC010000007">
    <property type="protein sequence ID" value="CAH9058598.1"/>
    <property type="molecule type" value="Genomic_DNA"/>
</dbReference>
<dbReference type="Pfam" id="PF01266">
    <property type="entry name" value="DAO"/>
    <property type="match status" value="1"/>
</dbReference>
<dbReference type="Proteomes" id="UP001152467">
    <property type="component" value="Unassembled WGS sequence"/>
</dbReference>
<dbReference type="InterPro" id="IPR006076">
    <property type="entry name" value="FAD-dep_OxRdtase"/>
</dbReference>
<dbReference type="GO" id="GO:0050622">
    <property type="term" value="F:glycine dehydrogenase (cyanide-forming) activity"/>
    <property type="evidence" value="ECO:0007669"/>
    <property type="project" value="UniProtKB-EC"/>
</dbReference>
<dbReference type="AlphaFoldDB" id="A0A9W4W4B4"/>
<evidence type="ECO:0000313" key="3">
    <source>
        <dbReference type="EMBL" id="CAH9058090.1"/>
    </source>
</evidence>
<gene>
    <name evidence="4" type="primary">hcnC</name>
    <name evidence="4" type="ORF">PSECIP111854_02235</name>
    <name evidence="3" type="ORF">PSECIP111951_01799</name>
</gene>
<protein>
    <submittedName>
        <fullName evidence="4">Hydrogen cyanide synthase subunit HcnC</fullName>
        <ecNumber evidence="4">1.4.99.5</ecNumber>
    </submittedName>
</protein>
<accession>A0A9W4W4B4</accession>
<evidence type="ECO:0000259" key="2">
    <source>
        <dbReference type="Pfam" id="PF01266"/>
    </source>
</evidence>
<comment type="caution">
    <text evidence="4">The sequence shown here is derived from an EMBL/GenBank/DDBJ whole genome shotgun (WGS) entry which is preliminary data.</text>
</comment>
<dbReference type="EC" id="1.4.99.5" evidence="4"/>
<organism evidence="4 5">
    <name type="scientific">Pseudoalteromonas holothuriae</name>
    <dbReference type="NCBI Taxonomy" id="2963714"/>
    <lineage>
        <taxon>Bacteria</taxon>
        <taxon>Pseudomonadati</taxon>
        <taxon>Pseudomonadota</taxon>
        <taxon>Gammaproteobacteria</taxon>
        <taxon>Alteromonadales</taxon>
        <taxon>Pseudoalteromonadaceae</taxon>
        <taxon>Pseudoalteromonas</taxon>
    </lineage>
</organism>
<dbReference type="SUPFAM" id="SSF51905">
    <property type="entry name" value="FAD/NAD(P)-binding domain"/>
    <property type="match status" value="1"/>
</dbReference>
<dbReference type="SUPFAM" id="SSF54373">
    <property type="entry name" value="FAD-linked reductases, C-terminal domain"/>
    <property type="match status" value="1"/>
</dbReference>
<keyword evidence="5" id="KW-1185">Reference proteome</keyword>
<dbReference type="PANTHER" id="PTHR13847:SF289">
    <property type="entry name" value="GLYCINE OXIDASE"/>
    <property type="match status" value="1"/>
</dbReference>
<dbReference type="PANTHER" id="PTHR13847">
    <property type="entry name" value="SARCOSINE DEHYDROGENASE-RELATED"/>
    <property type="match status" value="1"/>
</dbReference>
<dbReference type="Proteomes" id="UP001152485">
    <property type="component" value="Unassembled WGS sequence"/>
</dbReference>
<sequence>MIKNKQKIAVIGAGIIGLCNAKKLQDLGYHVTLFDDKGIAECCSKGNAGHFATEQVFPLANKNLLPKLPSMLLNPNSALAIHWRYLFKILPWFGRFVFNMRSKSFDAHTQAIRALNENALSAYEDLLTDSDYQSLIIKKGSLLTFERTKKAEIEKIYTRYQEQNIAVRWLSKKELHKLEPNLNELITDALYFTDVGHSVEPHKLCLHIFDLFKAGGGEFLQTAIKTLSPQTVIHATTDADETYQFDKVVICTGAWSKPLAKQLGFKVPLDTERGYHAMLNKHHILSRPIASAERQFIITPMQQGLRLAGTVEFAGLHAPEHTQRATMLLEHAKKLLPDVEKCQVQHTWMGCRPSLPDSLPVISSHPNCENIFFAFGHQHLGLTQAAITAKLIAQLCQGESPCLDLTPYRIDRF</sequence>
<keyword evidence="1 4" id="KW-0560">Oxidoreductase</keyword>
<dbReference type="EMBL" id="CAMAPD010000007">
    <property type="protein sequence ID" value="CAH9058090.1"/>
    <property type="molecule type" value="Genomic_DNA"/>
</dbReference>
<evidence type="ECO:0000313" key="4">
    <source>
        <dbReference type="EMBL" id="CAH9058598.1"/>
    </source>
</evidence>
<dbReference type="RefSeq" id="WP_261592959.1">
    <property type="nucleotide sequence ID" value="NZ_CAMAPC010000007.1"/>
</dbReference>
<feature type="domain" description="FAD dependent oxidoreductase" evidence="2">
    <location>
        <begin position="7"/>
        <end position="395"/>
    </location>
</feature>
<evidence type="ECO:0000313" key="6">
    <source>
        <dbReference type="Proteomes" id="UP001152485"/>
    </source>
</evidence>
<dbReference type="Gene3D" id="3.30.9.10">
    <property type="entry name" value="D-Amino Acid Oxidase, subunit A, domain 2"/>
    <property type="match status" value="1"/>
</dbReference>
<dbReference type="Gene3D" id="3.50.50.60">
    <property type="entry name" value="FAD/NAD(P)-binding domain"/>
    <property type="match status" value="2"/>
</dbReference>
<name>A0A9W4W4B4_9GAMM</name>
<evidence type="ECO:0000313" key="5">
    <source>
        <dbReference type="Proteomes" id="UP001152467"/>
    </source>
</evidence>
<dbReference type="GO" id="GO:0005737">
    <property type="term" value="C:cytoplasm"/>
    <property type="evidence" value="ECO:0007669"/>
    <property type="project" value="TreeGrafter"/>
</dbReference>
<reference evidence="4 6" key="1">
    <citation type="submission" date="2022-07" db="EMBL/GenBank/DDBJ databases">
        <authorList>
            <person name="Criscuolo A."/>
        </authorList>
    </citation>
    <scope>NUCLEOTIDE SEQUENCE</scope>
    <source>
        <strain evidence="6">CIP 111951</strain>
        <strain evidence="4">CIP111854</strain>
        <strain evidence="3">CIP111951</strain>
    </source>
</reference>
<dbReference type="InterPro" id="IPR036188">
    <property type="entry name" value="FAD/NAD-bd_sf"/>
</dbReference>
<proteinExistence type="predicted"/>